<keyword evidence="3" id="KW-0964">Secreted</keyword>
<organism evidence="9">
    <name type="scientific">Octopus bimaculoides</name>
    <name type="common">California two-spotted octopus</name>
    <dbReference type="NCBI Taxonomy" id="37653"/>
    <lineage>
        <taxon>Eukaryota</taxon>
        <taxon>Metazoa</taxon>
        <taxon>Spiralia</taxon>
        <taxon>Lophotrochozoa</taxon>
        <taxon>Mollusca</taxon>
        <taxon>Cephalopoda</taxon>
        <taxon>Coleoidea</taxon>
        <taxon>Octopodiformes</taxon>
        <taxon>Octopoda</taxon>
        <taxon>Incirrata</taxon>
        <taxon>Octopodidae</taxon>
        <taxon>Octopus</taxon>
    </lineage>
</organism>
<keyword evidence="8" id="KW-0732">Signal</keyword>
<evidence type="ECO:0000256" key="6">
    <source>
        <dbReference type="ARBA" id="ARBA00023297"/>
    </source>
</evidence>
<accession>A0A0L8FII8</accession>
<comment type="subcellular location">
    <subcellularLocation>
        <location evidence="1">Secreted</location>
    </subcellularLocation>
</comment>
<dbReference type="GO" id="GO:0005576">
    <property type="term" value="C:extracellular region"/>
    <property type="evidence" value="ECO:0007669"/>
    <property type="project" value="UniProtKB-SubCell"/>
</dbReference>
<evidence type="ECO:0000256" key="4">
    <source>
        <dbReference type="ARBA" id="ARBA00022656"/>
    </source>
</evidence>
<evidence type="ECO:0000313" key="9">
    <source>
        <dbReference type="EMBL" id="KOF63211.1"/>
    </source>
</evidence>
<reference evidence="9" key="1">
    <citation type="submission" date="2015-07" db="EMBL/GenBank/DDBJ databases">
        <title>MeaNS - Measles Nucleotide Surveillance Program.</title>
        <authorList>
            <person name="Tran T."/>
            <person name="Druce J."/>
        </authorList>
    </citation>
    <scope>NUCLEOTIDE SEQUENCE</scope>
    <source>
        <strain evidence="9">UCB-OBI-ISO-001</strain>
        <tissue evidence="9">Gonad</tissue>
    </source>
</reference>
<evidence type="ECO:0000256" key="7">
    <source>
        <dbReference type="SAM" id="Phobius"/>
    </source>
</evidence>
<keyword evidence="7" id="KW-1133">Transmembrane helix</keyword>
<keyword evidence="5" id="KW-1015">Disulfide bond</keyword>
<keyword evidence="7" id="KW-0812">Transmembrane</keyword>
<feature type="chain" id="PRO_5005582529" description="Granulins domain-containing protein" evidence="8">
    <location>
        <begin position="20"/>
        <end position="169"/>
    </location>
</feature>
<dbReference type="PROSITE" id="PS60028">
    <property type="entry name" value="SCORPION_CALCINE"/>
    <property type="match status" value="1"/>
</dbReference>
<keyword evidence="4" id="KW-0800">Toxin</keyword>
<evidence type="ECO:0000256" key="1">
    <source>
        <dbReference type="ARBA" id="ARBA00004613"/>
    </source>
</evidence>
<feature type="transmembrane region" description="Helical" evidence="7">
    <location>
        <begin position="127"/>
        <end position="147"/>
    </location>
</feature>
<dbReference type="EMBL" id="KQ431367">
    <property type="protein sequence ID" value="KOF63211.1"/>
    <property type="molecule type" value="Genomic_DNA"/>
</dbReference>
<name>A0A0L8FII8_OCTBM</name>
<comment type="similarity">
    <text evidence="2">Belongs to the scorpion calcin family.</text>
</comment>
<evidence type="ECO:0000256" key="5">
    <source>
        <dbReference type="ARBA" id="ARBA00023157"/>
    </source>
</evidence>
<evidence type="ECO:0000256" key="3">
    <source>
        <dbReference type="ARBA" id="ARBA00022525"/>
    </source>
</evidence>
<evidence type="ECO:0000256" key="2">
    <source>
        <dbReference type="ARBA" id="ARBA00008992"/>
    </source>
</evidence>
<dbReference type="InterPro" id="IPR012632">
    <property type="entry name" value="Scorpion_calcine"/>
</dbReference>
<proteinExistence type="inferred from homology"/>
<feature type="signal peptide" evidence="8">
    <location>
        <begin position="1"/>
        <end position="19"/>
    </location>
</feature>
<keyword evidence="6" id="KW-0872">Ion channel impairing toxin</keyword>
<keyword evidence="7" id="KW-0472">Membrane</keyword>
<evidence type="ECO:0000256" key="8">
    <source>
        <dbReference type="SAM" id="SignalP"/>
    </source>
</evidence>
<evidence type="ECO:0008006" key="10">
    <source>
        <dbReference type="Google" id="ProtNLM"/>
    </source>
</evidence>
<keyword evidence="6" id="KW-0108">Calcium channel impairing toxin</keyword>
<keyword evidence="6" id="KW-1219">Ryanodine-sensitive calcium-release channel impairing toxin</keyword>
<dbReference type="GO" id="GO:0019855">
    <property type="term" value="F:calcium channel inhibitor activity"/>
    <property type="evidence" value="ECO:0007669"/>
    <property type="project" value="InterPro"/>
</dbReference>
<protein>
    <recommendedName>
        <fullName evidence="10">Granulins domain-containing protein</fullName>
    </recommendedName>
</protein>
<sequence length="169" mass="19122">MLLLLLLLLILLLLSSFTGYHCKFYNDGCSSDAECCSGRCMQKHEGTNFRCTPSALHQPCVYDYHCSDGLECCEKTYNCCSPIWKDCMYSVDCCDPEHKCIHVKGFTYKRCLVSATADVIHSTSLPIFSSLVASCFVFLITFLRMPLHSSANVNERRKPSAGHYNRWSC</sequence>
<gene>
    <name evidence="9" type="ORF">OCBIM_22019881mg</name>
</gene>
<dbReference type="AlphaFoldDB" id="A0A0L8FII8"/>
<dbReference type="GO" id="GO:0090729">
    <property type="term" value="F:toxin activity"/>
    <property type="evidence" value="ECO:0007669"/>
    <property type="project" value="UniProtKB-KW"/>
</dbReference>